<keyword evidence="6" id="KW-1185">Reference proteome</keyword>
<dbReference type="Proteomes" id="UP001154078">
    <property type="component" value="Chromosome 8"/>
</dbReference>
<evidence type="ECO:0000256" key="1">
    <source>
        <dbReference type="ARBA" id="ARBA00008670"/>
    </source>
</evidence>
<dbReference type="InterPro" id="IPR021184">
    <property type="entry name" value="TNF_CS"/>
</dbReference>
<feature type="region of interest" description="Disordered" evidence="2">
    <location>
        <begin position="89"/>
        <end position="108"/>
    </location>
</feature>
<keyword evidence="3" id="KW-1133">Transmembrane helix</keyword>
<feature type="compositionally biased region" description="Basic and acidic residues" evidence="2">
    <location>
        <begin position="634"/>
        <end position="654"/>
    </location>
</feature>
<dbReference type="GO" id="GO:0016020">
    <property type="term" value="C:membrane"/>
    <property type="evidence" value="ECO:0007669"/>
    <property type="project" value="InterPro"/>
</dbReference>
<evidence type="ECO:0000256" key="2">
    <source>
        <dbReference type="SAM" id="MobiDB-lite"/>
    </source>
</evidence>
<dbReference type="SUPFAM" id="SSF49842">
    <property type="entry name" value="TNF-like"/>
    <property type="match status" value="1"/>
</dbReference>
<evidence type="ECO:0000313" key="6">
    <source>
        <dbReference type="Proteomes" id="UP001154078"/>
    </source>
</evidence>
<keyword evidence="3" id="KW-0472">Membrane</keyword>
<name>A0A9P0BC41_BRAAE</name>
<dbReference type="PANTHER" id="PTHR37687">
    <property type="entry name" value="AGAP006772-PA"/>
    <property type="match status" value="1"/>
</dbReference>
<gene>
    <name evidence="5" type="ORF">MELIAE_LOCUS11529</name>
</gene>
<evidence type="ECO:0000259" key="4">
    <source>
        <dbReference type="PROSITE" id="PS50049"/>
    </source>
</evidence>
<dbReference type="AlphaFoldDB" id="A0A9P0BC41"/>
<dbReference type="GO" id="GO:0006955">
    <property type="term" value="P:immune response"/>
    <property type="evidence" value="ECO:0007669"/>
    <property type="project" value="InterPro"/>
</dbReference>
<feature type="region of interest" description="Disordered" evidence="2">
    <location>
        <begin position="846"/>
        <end position="887"/>
    </location>
</feature>
<keyword evidence="3" id="KW-0812">Transmembrane</keyword>
<dbReference type="Gene3D" id="2.60.120.40">
    <property type="match status" value="1"/>
</dbReference>
<dbReference type="PANTHER" id="PTHR37687:SF1">
    <property type="entry name" value="AGAP006772-PA"/>
    <property type="match status" value="1"/>
</dbReference>
<dbReference type="OrthoDB" id="6138985at2759"/>
<sequence length="1030" mass="119349">MIAGNNLKEPLHPVYSSHVTKIIGLAVVIFPLAFLFILSTFTWLRLQNVEKDLELYENKFASLTNTLRALGIALDDDLYNSIAKFENEENFEEEERSAQTQSRNDDYSDEDYESLSVFNNELITESSINKNNLRRRRNVVAATSDGVLVNSESYADIKRKKFYPNPTISYISSTSPPVYSRVSRVMHKDDKSKAFKTTVHKVMYRAGDNSAEESNMSEGAQILLRDDHHRKRYRNRASRLESLDERVQTPHRMGRMKPLANIRFDGDTSQYVLGRHSNFNGNGHMRHPRKTYVDWKAKHWVNSTGMDQHFYMNNGGELTIKESGLYFIYAQIYYLDEHDTNGFRVYKNEDETVLQCTTSTHTQERTLKGNTCYTAGADYLSENDVISLSDLSDGRYSLFEPGKSFFGLIKLGDVKTKWQLKIMKGIWMILIIFLIENACSQDDSLRSALKAIDRREEDFSAFERPNDLAFINAPHYSGREFKKLGGDLDLENQHRIDDLDNKRLLSPFRERVEEQKQIEELAKNYLSNLEKEQEYNYKNEDLGGEIDDDYEDIKGENDGNNYEDGVIQELWEKYRQPLMYTRGRSKRYYPQMSIGESIGLRKRMNNFNSESGPYYYLKMRSGAQQQKRFPVTKRSSDHAGLKKNEERDFKTETDPKVAKELSNVFGPETSSKPQITEKVQHQTQTRKAQEKEATKEILPIGTINNEKPLQIKKKSIDWSDYFGLDRRKKADNNEWLIERYHKAMKTASKRNVQVKEKNTTDRDLADRLEEDEKIEDIDRKLKNMEDTIVDDTLKYTGAHQGATDSKQVQQVKNKVISRLAAAYSLEKMRNALGEYKLAIAKERERLKMQKNKDMDNKQQQEKRTSVPRKEAVDERMNSKTSDKNENENVIKCTQGNTAECLEQNYGLSSDLLEQHFGQDQCPIIEKACNEVSIILGEYGHMFEKACNMYEMCLICTNNIGMSPIHHCNSLFLAKANELCQLDEKCQREARHSLRFLLDINGSLQADPGTQEQCESRCPNMQTLSELFDLR</sequence>
<protein>
    <recommendedName>
        <fullName evidence="4">THD domain-containing protein</fullName>
    </recommendedName>
</protein>
<dbReference type="InterPro" id="IPR038875">
    <property type="entry name" value="PLA2_conodipine-like"/>
</dbReference>
<dbReference type="GO" id="GO:0005164">
    <property type="term" value="F:tumor necrosis factor receptor binding"/>
    <property type="evidence" value="ECO:0007669"/>
    <property type="project" value="InterPro"/>
</dbReference>
<dbReference type="PROSITE" id="PS50049">
    <property type="entry name" value="THD_2"/>
    <property type="match status" value="1"/>
</dbReference>
<dbReference type="EMBL" id="OV121139">
    <property type="protein sequence ID" value="CAH0562406.1"/>
    <property type="molecule type" value="Genomic_DNA"/>
</dbReference>
<dbReference type="InterPro" id="IPR006052">
    <property type="entry name" value="TNF_dom"/>
</dbReference>
<dbReference type="Pfam" id="PF00229">
    <property type="entry name" value="TNF"/>
    <property type="match status" value="1"/>
</dbReference>
<dbReference type="PROSITE" id="PS00251">
    <property type="entry name" value="THD_1"/>
    <property type="match status" value="1"/>
</dbReference>
<feature type="region of interest" description="Disordered" evidence="2">
    <location>
        <begin position="625"/>
        <end position="654"/>
    </location>
</feature>
<feature type="transmembrane region" description="Helical" evidence="3">
    <location>
        <begin position="22"/>
        <end position="44"/>
    </location>
</feature>
<feature type="domain" description="THD" evidence="4">
    <location>
        <begin position="268"/>
        <end position="411"/>
    </location>
</feature>
<accession>A0A9P0BC41</accession>
<proteinExistence type="inferred from homology"/>
<dbReference type="InterPro" id="IPR008983">
    <property type="entry name" value="Tumour_necrosis_fac-like_dom"/>
</dbReference>
<reference evidence="5" key="1">
    <citation type="submission" date="2021-12" db="EMBL/GenBank/DDBJ databases">
        <authorList>
            <person name="King R."/>
        </authorList>
    </citation>
    <scope>NUCLEOTIDE SEQUENCE</scope>
</reference>
<organism evidence="5 6">
    <name type="scientific">Brassicogethes aeneus</name>
    <name type="common">Rape pollen beetle</name>
    <name type="synonym">Meligethes aeneus</name>
    <dbReference type="NCBI Taxonomy" id="1431903"/>
    <lineage>
        <taxon>Eukaryota</taxon>
        <taxon>Metazoa</taxon>
        <taxon>Ecdysozoa</taxon>
        <taxon>Arthropoda</taxon>
        <taxon>Hexapoda</taxon>
        <taxon>Insecta</taxon>
        <taxon>Pterygota</taxon>
        <taxon>Neoptera</taxon>
        <taxon>Endopterygota</taxon>
        <taxon>Coleoptera</taxon>
        <taxon>Polyphaga</taxon>
        <taxon>Cucujiformia</taxon>
        <taxon>Nitidulidae</taxon>
        <taxon>Meligethinae</taxon>
        <taxon>Brassicogethes</taxon>
    </lineage>
</organism>
<comment type="similarity">
    <text evidence="1">Belongs to the tumor necrosis factor family.</text>
</comment>
<evidence type="ECO:0000256" key="3">
    <source>
        <dbReference type="SAM" id="Phobius"/>
    </source>
</evidence>
<evidence type="ECO:0000313" key="5">
    <source>
        <dbReference type="EMBL" id="CAH0562406.1"/>
    </source>
</evidence>